<dbReference type="EMBL" id="QNRR01000002">
    <property type="protein sequence ID" value="RBP45656.1"/>
    <property type="molecule type" value="Genomic_DNA"/>
</dbReference>
<comment type="caution">
    <text evidence="1">The sequence shown here is derived from an EMBL/GenBank/DDBJ whole genome shotgun (WGS) entry which is preliminary data.</text>
</comment>
<proteinExistence type="predicted"/>
<organism evidence="1 2">
    <name type="scientific">Roseimicrobium gellanilyticum</name>
    <dbReference type="NCBI Taxonomy" id="748857"/>
    <lineage>
        <taxon>Bacteria</taxon>
        <taxon>Pseudomonadati</taxon>
        <taxon>Verrucomicrobiota</taxon>
        <taxon>Verrucomicrobiia</taxon>
        <taxon>Verrucomicrobiales</taxon>
        <taxon>Verrucomicrobiaceae</taxon>
        <taxon>Roseimicrobium</taxon>
    </lineage>
</organism>
<evidence type="ECO:0000313" key="1">
    <source>
        <dbReference type="EMBL" id="RBP45656.1"/>
    </source>
</evidence>
<reference evidence="1 2" key="1">
    <citation type="submission" date="2018-06" db="EMBL/GenBank/DDBJ databases">
        <title>Genomic Encyclopedia of Type Strains, Phase IV (KMG-IV): sequencing the most valuable type-strain genomes for metagenomic binning, comparative biology and taxonomic classification.</title>
        <authorList>
            <person name="Goeker M."/>
        </authorList>
    </citation>
    <scope>NUCLEOTIDE SEQUENCE [LARGE SCALE GENOMIC DNA]</scope>
    <source>
        <strain evidence="1 2">DSM 25532</strain>
    </source>
</reference>
<name>A0A366HQ82_9BACT</name>
<dbReference type="AlphaFoldDB" id="A0A366HQ82"/>
<gene>
    <name evidence="1" type="ORF">DES53_10238</name>
</gene>
<dbReference type="Proteomes" id="UP000253426">
    <property type="component" value="Unassembled WGS sequence"/>
</dbReference>
<keyword evidence="2" id="KW-1185">Reference proteome</keyword>
<sequence>MMDSMPPKSQQHQQHPFPFLCQGHALSPLFRRKAYAFVRSITSSMPVPDWTVTLNLKR</sequence>
<accession>A0A366HQ82</accession>
<protein>
    <submittedName>
        <fullName evidence="1">Uncharacterized protein</fullName>
    </submittedName>
</protein>
<evidence type="ECO:0000313" key="2">
    <source>
        <dbReference type="Proteomes" id="UP000253426"/>
    </source>
</evidence>